<keyword evidence="3 6" id="KW-0812">Transmembrane</keyword>
<dbReference type="EMBL" id="JAQOUE010000002">
    <property type="protein sequence ID" value="MDT7043827.1"/>
    <property type="molecule type" value="Genomic_DNA"/>
</dbReference>
<evidence type="ECO:0000256" key="6">
    <source>
        <dbReference type="SAM" id="Phobius"/>
    </source>
</evidence>
<dbReference type="PANTHER" id="PTHR37481:SF1">
    <property type="entry name" value="LIPOPOLYSACCHARIDE EXPORT SYSTEM PROTEIN LPTC"/>
    <property type="match status" value="1"/>
</dbReference>
<dbReference type="Gene3D" id="2.60.450.10">
    <property type="entry name" value="Lipopolysaccharide (LPS) transport protein A like domain"/>
    <property type="match status" value="1"/>
</dbReference>
<evidence type="ECO:0000256" key="3">
    <source>
        <dbReference type="ARBA" id="ARBA00022692"/>
    </source>
</evidence>
<keyword evidence="2" id="KW-0997">Cell inner membrane</keyword>
<protein>
    <submittedName>
        <fullName evidence="7">LPS export ABC transporter periplasmic protein LptC</fullName>
    </submittedName>
</protein>
<dbReference type="Pfam" id="PF06835">
    <property type="entry name" value="LptC"/>
    <property type="match status" value="1"/>
</dbReference>
<accession>A0ABU3KCC8</accession>
<name>A0ABU3KCC8_9BACT</name>
<proteinExistence type="predicted"/>
<evidence type="ECO:0000313" key="8">
    <source>
        <dbReference type="Proteomes" id="UP001250932"/>
    </source>
</evidence>
<organism evidence="7 8">
    <name type="scientific">Candidatus Nitronereus thalassa</name>
    <dbReference type="NCBI Taxonomy" id="3020898"/>
    <lineage>
        <taxon>Bacteria</taxon>
        <taxon>Pseudomonadati</taxon>
        <taxon>Nitrospirota</taxon>
        <taxon>Nitrospiria</taxon>
        <taxon>Nitrospirales</taxon>
        <taxon>Nitrospiraceae</taxon>
        <taxon>Candidatus Nitronereus</taxon>
    </lineage>
</organism>
<dbReference type="InterPro" id="IPR052363">
    <property type="entry name" value="LPS_export_LptC"/>
</dbReference>
<gene>
    <name evidence="7" type="primary">lptC</name>
    <name evidence="7" type="ORF">PPG34_15840</name>
</gene>
<keyword evidence="4 6" id="KW-1133">Transmembrane helix</keyword>
<comment type="caution">
    <text evidence="7">The sequence shown here is derived from an EMBL/GenBank/DDBJ whole genome shotgun (WGS) entry which is preliminary data.</text>
</comment>
<keyword evidence="1" id="KW-1003">Cell membrane</keyword>
<evidence type="ECO:0000313" key="7">
    <source>
        <dbReference type="EMBL" id="MDT7043827.1"/>
    </source>
</evidence>
<feature type="transmembrane region" description="Helical" evidence="6">
    <location>
        <begin position="6"/>
        <end position="26"/>
    </location>
</feature>
<keyword evidence="5 6" id="KW-0472">Membrane</keyword>
<evidence type="ECO:0000256" key="4">
    <source>
        <dbReference type="ARBA" id="ARBA00022989"/>
    </source>
</evidence>
<dbReference type="RefSeq" id="WP_313834420.1">
    <property type="nucleotide sequence ID" value="NZ_JAQOUE010000002.1"/>
</dbReference>
<reference evidence="7 8" key="1">
    <citation type="journal article" date="2023" name="ISME J.">
        <title>Cultivation and genomic characterization of novel and ubiquitous marine nitrite-oxidizing bacteria from the Nitrospirales.</title>
        <authorList>
            <person name="Mueller A.J."/>
            <person name="Daebeler A."/>
            <person name="Herbold C.W."/>
            <person name="Kirkegaard R.H."/>
            <person name="Daims H."/>
        </authorList>
    </citation>
    <scope>NUCLEOTIDE SEQUENCE [LARGE SCALE GENOMIC DNA]</scope>
    <source>
        <strain evidence="7 8">EB</strain>
    </source>
</reference>
<dbReference type="InterPro" id="IPR010664">
    <property type="entry name" value="LipoPS_assembly_LptC-rel"/>
</dbReference>
<dbReference type="PANTHER" id="PTHR37481">
    <property type="entry name" value="LIPOPOLYSACCHARIDE EXPORT SYSTEM PROTEIN LPTC"/>
    <property type="match status" value="1"/>
</dbReference>
<sequence length="188" mass="20992">MSNRFLRWTLGGIILGLSVYLAYVVVGHMQTNAPPPSIALPELEEADAGMEGFVYRQTKDGMVQWEVAAQRAEVFEDKQEATLKEVQLRLFGQQGEEMMVDADEGVINTETKDFELRNRQDPIVIELKNGYTILTPHLHWIDANQEIRTPSPVTIQGNGLTITGVGLVGHLESEEFSVLDHVRVQSSS</sequence>
<keyword evidence="8" id="KW-1185">Reference proteome</keyword>
<evidence type="ECO:0000256" key="1">
    <source>
        <dbReference type="ARBA" id="ARBA00022475"/>
    </source>
</evidence>
<dbReference type="InterPro" id="IPR026265">
    <property type="entry name" value="LptC"/>
</dbReference>
<evidence type="ECO:0000256" key="5">
    <source>
        <dbReference type="ARBA" id="ARBA00023136"/>
    </source>
</evidence>
<dbReference type="Proteomes" id="UP001250932">
    <property type="component" value="Unassembled WGS sequence"/>
</dbReference>
<evidence type="ECO:0000256" key="2">
    <source>
        <dbReference type="ARBA" id="ARBA00022519"/>
    </source>
</evidence>
<dbReference type="NCBIfam" id="TIGR04409">
    <property type="entry name" value="LptC_YrbK"/>
    <property type="match status" value="1"/>
</dbReference>